<accession>A0A3P6FXP0</accession>
<feature type="region of interest" description="Disordered" evidence="1">
    <location>
        <begin position="1"/>
        <end position="96"/>
    </location>
</feature>
<evidence type="ECO:0000313" key="2">
    <source>
        <dbReference type="EMBL" id="VDD63153.1"/>
    </source>
</evidence>
<feature type="compositionally biased region" description="Polar residues" evidence="1">
    <location>
        <begin position="42"/>
        <end position="53"/>
    </location>
</feature>
<dbReference type="EMBL" id="LR031880">
    <property type="protein sequence ID" value="VDD63153.1"/>
    <property type="molecule type" value="Genomic_DNA"/>
</dbReference>
<proteinExistence type="predicted"/>
<protein>
    <submittedName>
        <fullName evidence="2">Uncharacterized protein</fullName>
    </submittedName>
</protein>
<evidence type="ECO:0000256" key="1">
    <source>
        <dbReference type="SAM" id="MobiDB-lite"/>
    </source>
</evidence>
<reference evidence="2" key="1">
    <citation type="submission" date="2018-11" db="EMBL/GenBank/DDBJ databases">
        <authorList>
            <consortium name="Genoscope - CEA"/>
            <person name="William W."/>
        </authorList>
    </citation>
    <scope>NUCLEOTIDE SEQUENCE</scope>
</reference>
<sequence length="155" mass="17111">MKKRGKGKKMDQAADNQIGLDQAAESLPRDQPKRTIPRTESADNTSPHNQPESSRLVWSAAGVYCGRRQSADSRPRGRVLMGQTADHGRRLEPSAVDAKTSSPICLSAHFTHYLPYRPTTAGSENDHAPPYRTLRSNSLPLDHLVPVVSREQTCL</sequence>
<dbReference type="AlphaFoldDB" id="A0A3P6FXP0"/>
<organism evidence="2">
    <name type="scientific">Brassica oleracea</name>
    <name type="common">Wild cabbage</name>
    <dbReference type="NCBI Taxonomy" id="3712"/>
    <lineage>
        <taxon>Eukaryota</taxon>
        <taxon>Viridiplantae</taxon>
        <taxon>Streptophyta</taxon>
        <taxon>Embryophyta</taxon>
        <taxon>Tracheophyta</taxon>
        <taxon>Spermatophyta</taxon>
        <taxon>Magnoliopsida</taxon>
        <taxon>eudicotyledons</taxon>
        <taxon>Gunneridae</taxon>
        <taxon>Pentapetalae</taxon>
        <taxon>rosids</taxon>
        <taxon>malvids</taxon>
        <taxon>Brassicales</taxon>
        <taxon>Brassicaceae</taxon>
        <taxon>Brassiceae</taxon>
        <taxon>Brassica</taxon>
    </lineage>
</organism>
<gene>
    <name evidence="2" type="ORF">BOLC6T38606H</name>
</gene>
<name>A0A3P6FXP0_BRAOL</name>